<feature type="transmembrane region" description="Helical" evidence="4">
    <location>
        <begin position="21"/>
        <end position="40"/>
    </location>
</feature>
<evidence type="ECO:0000259" key="5">
    <source>
        <dbReference type="PROSITE" id="PS50404"/>
    </source>
</evidence>
<dbReference type="InterPro" id="IPR004045">
    <property type="entry name" value="Glutathione_S-Trfase_N"/>
</dbReference>
<organism evidence="6 7">
    <name type="scientific">Brassica napus</name>
    <name type="common">Rape</name>
    <dbReference type="NCBI Taxonomy" id="3708"/>
    <lineage>
        <taxon>Eukaryota</taxon>
        <taxon>Viridiplantae</taxon>
        <taxon>Streptophyta</taxon>
        <taxon>Embryophyta</taxon>
        <taxon>Tracheophyta</taxon>
        <taxon>Spermatophyta</taxon>
        <taxon>Magnoliopsida</taxon>
        <taxon>eudicotyledons</taxon>
        <taxon>Gunneridae</taxon>
        <taxon>Pentapetalae</taxon>
        <taxon>rosids</taxon>
        <taxon>malvids</taxon>
        <taxon>Brassicales</taxon>
        <taxon>Brassicaceae</taxon>
        <taxon>Brassiceae</taxon>
        <taxon>Brassica</taxon>
    </lineage>
</organism>
<keyword evidence="3" id="KW-0326">Glycosidase</keyword>
<dbReference type="SUPFAM" id="SSF47616">
    <property type="entry name" value="GST C-terminal domain-like"/>
    <property type="match status" value="1"/>
</dbReference>
<evidence type="ECO:0000256" key="4">
    <source>
        <dbReference type="SAM" id="Phobius"/>
    </source>
</evidence>
<name>A0ABQ8E8Q4_BRANA</name>
<dbReference type="InterPro" id="IPR036249">
    <property type="entry name" value="Thioredoxin-like_sf"/>
</dbReference>
<evidence type="ECO:0000256" key="3">
    <source>
        <dbReference type="ARBA" id="ARBA00023295"/>
    </source>
</evidence>
<dbReference type="SUPFAM" id="SSF51445">
    <property type="entry name" value="(Trans)glycosidases"/>
    <property type="match status" value="2"/>
</dbReference>
<dbReference type="SUPFAM" id="SSF52833">
    <property type="entry name" value="Thioredoxin-like"/>
    <property type="match status" value="1"/>
</dbReference>
<accession>A0ABQ8E8Q4</accession>
<proteinExistence type="inferred from homology"/>
<dbReference type="Pfam" id="PF13409">
    <property type="entry name" value="GST_N_2"/>
    <property type="match status" value="1"/>
</dbReference>
<dbReference type="Proteomes" id="UP000824890">
    <property type="component" value="Unassembled WGS sequence"/>
</dbReference>
<reference evidence="6 7" key="1">
    <citation type="submission" date="2021-05" db="EMBL/GenBank/DDBJ databases">
        <title>Genome Assembly of Synthetic Allotetraploid Brassica napus Reveals Homoeologous Exchanges between Subgenomes.</title>
        <authorList>
            <person name="Davis J.T."/>
        </authorList>
    </citation>
    <scope>NUCLEOTIDE SEQUENCE [LARGE SCALE GENOMIC DNA]</scope>
    <source>
        <strain evidence="7">cv. Da-Ae</strain>
        <tissue evidence="6">Seedling</tissue>
    </source>
</reference>
<dbReference type="PANTHER" id="PTHR31263">
    <property type="entry name" value="CELLULASE FAMILY PROTEIN (AFU_ORTHOLOGUE AFUA_5G14560)"/>
    <property type="match status" value="1"/>
</dbReference>
<sequence length="1213" mass="135672">MRFKFKIIIIKNKETHKNKMARSIYLCTFLLFITWIPILSTSFPLSTKTRWIIDEKGQRVKLACVNWPAHLQPAVAEGLSKQPLDSISKKIVSMGFNCVRLTWPLDLMTNDTLALKITVKQSFESLKLFDDALGIQTHNPKILNLPIFNAFQEVVSNLGQNGLMVILDNHLTYPGWCCSDNDLDAFFGYPNFDPVIWAKGLGKMATLFRNVTNVIGMSLRNEPRGTRDYPDLWFRFMPKGAEAVHAANPEVLVILSGIDFDTNLSFLRDRFFNVSFTDKLVFEQHWYSFSHEGGAWVKHNSNDICAKIIGEVNHNGGFLLDRGFPLILSEFGTDERGVDVSGNRYMNCLVAWAAEKDLDWAVWALTGDYYLRTGTKHMVETYGVLDATWKNVRNSTYLQKLSGIQHPFRGNVPTLRLELCTKSEPSTFNPKEGILWISKMCVETPDVAGQKVKLGVGSKCSKLGQISATKMHLSFKTSNGLLLCLDVDERDNSIVANPCKCLTKDASCDPASQLRFQPSTVGVLSASVNRAWLTRRYGTNEPGSTRGFGTSAMAASPLEICVKASVTTPNKLGPFCQRVLLTMEEKHVPYDMKLVDLINKPEWFLKISPDGKVPLVKFNEKWVLDSDVITQSLEEKYPEPPLTTPPEKASVGSKIFSTFIGFLKSKDQGDGTEQALLNELSTFNDYLKENGPFINGEKISAVDLSLGPKLHHMKIALGHYKDWSVPDSLSFLKSYMENVFSRESFAKTQAQAEDVIAGWRPKKGQRVKLACVNWPAHLQPAVAEGLSKQPLDSISKKIVSMGFNCVRLTWPLDLMTNDTLALKITVKQSFESLNLFDDALGIQTHNPKILNLPIFNAFQEVVSNLGQNGLMVILDNHLTYPGWCCSDNDLDAFFGYPNFDPVIWAKGLGKMATLFRNVTNVIGMSLRNEPRGTRDYPDLWFRFMPKGAEAVHAANPEVLVILSGIDFDTNLSFLRDRFFNVSFTDKLVFEQHWYSFSHEGGAWVKHNSNDICAKIIGEVNHNGGFLLDRGFPLILSEFGTDERGVDVSGNRYMNCLVAWAAEKDLDWAVWALTGDYYLRIGPGLQEKKLVLHPHTGLCVTTNHSGNVPTLRLELCTKSEPSTFNPKEGILWINKMGVETPDVAGQKVKLGVGSKCSKLGQISATKMHLSFKTSNGLLLCLDVDERDNSIVANPCKCLTKDASCDPASQWFKVL</sequence>
<dbReference type="SFLD" id="SFLDS00019">
    <property type="entry name" value="Glutathione_Transferase_(cytos"/>
    <property type="match status" value="1"/>
</dbReference>
<evidence type="ECO:0000313" key="6">
    <source>
        <dbReference type="EMBL" id="KAH0937015.1"/>
    </source>
</evidence>
<dbReference type="Gene3D" id="3.40.30.10">
    <property type="entry name" value="Glutaredoxin"/>
    <property type="match status" value="1"/>
</dbReference>
<dbReference type="InterPro" id="IPR017853">
    <property type="entry name" value="GH"/>
</dbReference>
<feature type="domain" description="GST N-terminal" evidence="5">
    <location>
        <begin position="563"/>
        <end position="641"/>
    </location>
</feature>
<evidence type="ECO:0000313" key="7">
    <source>
        <dbReference type="Proteomes" id="UP000824890"/>
    </source>
</evidence>
<dbReference type="InterPro" id="IPR036282">
    <property type="entry name" value="Glutathione-S-Trfase_C_sf"/>
</dbReference>
<dbReference type="InterPro" id="IPR001547">
    <property type="entry name" value="Glyco_hydro_5"/>
</dbReference>
<keyword evidence="4" id="KW-1133">Transmembrane helix</keyword>
<keyword evidence="7" id="KW-1185">Reference proteome</keyword>
<dbReference type="CDD" id="cd03201">
    <property type="entry name" value="GST_C_DHAR"/>
    <property type="match status" value="1"/>
</dbReference>
<keyword evidence="2" id="KW-0378">Hydrolase</keyword>
<dbReference type="Pfam" id="PF00150">
    <property type="entry name" value="Cellulase"/>
    <property type="match status" value="2"/>
</dbReference>
<evidence type="ECO:0000256" key="1">
    <source>
        <dbReference type="ARBA" id="ARBA00005641"/>
    </source>
</evidence>
<dbReference type="Gene3D" id="1.20.1050.10">
    <property type="match status" value="1"/>
</dbReference>
<gene>
    <name evidence="6" type="ORF">HID58_004476</name>
</gene>
<dbReference type="Gene3D" id="3.20.20.80">
    <property type="entry name" value="Glycosidases"/>
    <property type="match status" value="2"/>
</dbReference>
<dbReference type="PANTHER" id="PTHR31263:SF52">
    <property type="entry name" value="GLYCOSYL HYDROLASE SUPERFAMILY PROTEIN"/>
    <property type="match status" value="1"/>
</dbReference>
<dbReference type="EMBL" id="JAGKQM010000002">
    <property type="protein sequence ID" value="KAH0937015.1"/>
    <property type="molecule type" value="Genomic_DNA"/>
</dbReference>
<comment type="similarity">
    <text evidence="1">Belongs to the glycosyl hydrolase 5 (cellulase A) family.</text>
</comment>
<dbReference type="PROSITE" id="PS50404">
    <property type="entry name" value="GST_NTER"/>
    <property type="match status" value="1"/>
</dbReference>
<dbReference type="InterPro" id="IPR040079">
    <property type="entry name" value="Glutathione_S-Trfase"/>
</dbReference>
<evidence type="ECO:0000256" key="2">
    <source>
        <dbReference type="ARBA" id="ARBA00022801"/>
    </source>
</evidence>
<keyword evidence="4" id="KW-0472">Membrane</keyword>
<keyword evidence="4" id="KW-0812">Transmembrane</keyword>
<dbReference type="CDD" id="cd00570">
    <property type="entry name" value="GST_N_family"/>
    <property type="match status" value="1"/>
</dbReference>
<comment type="caution">
    <text evidence="6">The sequence shown here is derived from an EMBL/GenBank/DDBJ whole genome shotgun (WGS) entry which is preliminary data.</text>
</comment>
<protein>
    <recommendedName>
        <fullName evidence="5">GST N-terminal domain-containing protein</fullName>
    </recommendedName>
</protein>